<evidence type="ECO:0000256" key="1">
    <source>
        <dbReference type="SAM" id="MobiDB-lite"/>
    </source>
</evidence>
<accession>A0AAD8DZP1</accession>
<keyword evidence="3" id="KW-1185">Reference proteome</keyword>
<proteinExistence type="predicted"/>
<sequence length="537" mass="59007">MQAVDDHDPVVIDVERSAGPLLPLELDVDRVILDVTQPATNIRESKIIYPKALASQVSDTATAATPTTLKTTNYLADEEDTSTEEGLSGDDDKSSNKVLAINNNDPEMIDVRRTGPLLPPDLDVHPVILNGTQQTIHTEESIITDPQTLASEVSGTTTSAPTHETMRPMTLVDHESWENMVQAASLMAVVLNQSVTPSVHEEKQGLNVTPSNLKTPNSHLRLFTSSSVKSRRKRFVHAIPIDLAKPHHLPVKAEVSSPTEHSDKIADAQEFQRLIELQDDEIHDRVALRYLRQYVGPALFNICAFDTVEPAAKYTILFNSSRLVLAITNFTLDGMSVVMTPARTLLRADSRCAPEHLECQLDGMSVVMTPARTLLRADSRCAAEHLECQLDGMSVVMTPARTLLRADSRCAAEHLECQLDGMSVVMTPARTLLRADSRCAAEHLECQLDGMSVVMTPARTLLRADSRCAAEHLECQLDGMSVVMTPARTLLRADSRCAPEHLECQVLGARVCIDSLNACDGVANLYYMTCSWTACRW</sequence>
<protein>
    <submittedName>
        <fullName evidence="2">Uncharacterized protein</fullName>
    </submittedName>
</protein>
<dbReference type="Proteomes" id="UP001231518">
    <property type="component" value="Chromosome 5"/>
</dbReference>
<dbReference type="EMBL" id="JARGEI010000003">
    <property type="protein sequence ID" value="KAJ8734063.1"/>
    <property type="molecule type" value="Genomic_DNA"/>
</dbReference>
<gene>
    <name evidence="2" type="ORF">PYW07_014614</name>
</gene>
<evidence type="ECO:0000313" key="3">
    <source>
        <dbReference type="Proteomes" id="UP001231518"/>
    </source>
</evidence>
<feature type="compositionally biased region" description="Acidic residues" evidence="1">
    <location>
        <begin position="76"/>
        <end position="89"/>
    </location>
</feature>
<evidence type="ECO:0000313" key="2">
    <source>
        <dbReference type="EMBL" id="KAJ8734063.1"/>
    </source>
</evidence>
<feature type="region of interest" description="Disordered" evidence="1">
    <location>
        <begin position="75"/>
        <end position="98"/>
    </location>
</feature>
<name>A0AAD8DZP1_MYTSE</name>
<comment type="caution">
    <text evidence="2">The sequence shown here is derived from an EMBL/GenBank/DDBJ whole genome shotgun (WGS) entry which is preliminary data.</text>
</comment>
<organism evidence="2 3">
    <name type="scientific">Mythimna separata</name>
    <name type="common">Oriental armyworm</name>
    <name type="synonym">Pseudaletia separata</name>
    <dbReference type="NCBI Taxonomy" id="271217"/>
    <lineage>
        <taxon>Eukaryota</taxon>
        <taxon>Metazoa</taxon>
        <taxon>Ecdysozoa</taxon>
        <taxon>Arthropoda</taxon>
        <taxon>Hexapoda</taxon>
        <taxon>Insecta</taxon>
        <taxon>Pterygota</taxon>
        <taxon>Neoptera</taxon>
        <taxon>Endopterygota</taxon>
        <taxon>Lepidoptera</taxon>
        <taxon>Glossata</taxon>
        <taxon>Ditrysia</taxon>
        <taxon>Noctuoidea</taxon>
        <taxon>Noctuidae</taxon>
        <taxon>Noctuinae</taxon>
        <taxon>Hadenini</taxon>
        <taxon>Mythimna</taxon>
    </lineage>
</organism>
<reference evidence="2" key="1">
    <citation type="submission" date="2023-03" db="EMBL/GenBank/DDBJ databases">
        <title>Chromosome-level genomes of two armyworms, Mythimna separata and Mythimna loreyi, provide insights into the biosynthesis and reception of sex pheromones.</title>
        <authorList>
            <person name="Zhao H."/>
        </authorList>
    </citation>
    <scope>NUCLEOTIDE SEQUENCE</scope>
    <source>
        <strain evidence="2">BeijingLab</strain>
        <tissue evidence="2">Pupa</tissue>
    </source>
</reference>
<dbReference type="AlphaFoldDB" id="A0AAD8DZP1"/>